<gene>
    <name evidence="1" type="ORF">R4F53_17460</name>
</gene>
<accession>A0AAE4RJE1</accession>
<protein>
    <submittedName>
        <fullName evidence="1">Uncharacterized protein</fullName>
    </submittedName>
</protein>
<evidence type="ECO:0000313" key="1">
    <source>
        <dbReference type="EMBL" id="MDV7014076.1"/>
    </source>
</evidence>
<evidence type="ECO:0000313" key="2">
    <source>
        <dbReference type="Proteomes" id="UP001187143"/>
    </source>
</evidence>
<dbReference type="Proteomes" id="UP001187143">
    <property type="component" value="Unassembled WGS sequence"/>
</dbReference>
<name>A0AAE4RJE1_MYCIT</name>
<reference evidence="1" key="1">
    <citation type="submission" date="2023-10" db="EMBL/GenBank/DDBJ databases">
        <title>Characterization and genome sequence of Mycobacterium intracellulare ABSURDO, a novel pathogenic isolate with three colony morphotypes that vary in growth and acid-fastness.</title>
        <authorList>
            <person name="Jude B.A."/>
            <person name="Robinson R.T."/>
        </authorList>
    </citation>
    <scope>NUCLEOTIDE SEQUENCE</scope>
    <source>
        <strain evidence="1">ABSURDO Component B</strain>
    </source>
</reference>
<sequence>MGAANLATALASIGLADLVGQDRFSVLDALITFIAGDGDDLDAQAARDAACDVLEELFGDADQWADLASINVTADDLQRMLEMFLSLYVYNRVPVLAERLSRLDDPAQSRQADQEMRLIIADMVAIHMPDNPFTLDWRGGAGRALAEDAIASVYEAFNAPTEADPA</sequence>
<dbReference type="AlphaFoldDB" id="A0AAE4RJE1"/>
<comment type="caution">
    <text evidence="1">The sequence shown here is derived from an EMBL/GenBank/DDBJ whole genome shotgun (WGS) entry which is preliminary data.</text>
</comment>
<dbReference type="RefSeq" id="WP_225324810.1">
    <property type="nucleotide sequence ID" value="NZ_JAEKMV010000017.1"/>
</dbReference>
<dbReference type="EMBL" id="JAWLLD010000019">
    <property type="protein sequence ID" value="MDV7014076.1"/>
    <property type="molecule type" value="Genomic_DNA"/>
</dbReference>
<proteinExistence type="predicted"/>
<organism evidence="1 2">
    <name type="scientific">Mycobacterium intracellulare</name>
    <dbReference type="NCBI Taxonomy" id="1767"/>
    <lineage>
        <taxon>Bacteria</taxon>
        <taxon>Bacillati</taxon>
        <taxon>Actinomycetota</taxon>
        <taxon>Actinomycetes</taxon>
        <taxon>Mycobacteriales</taxon>
        <taxon>Mycobacteriaceae</taxon>
        <taxon>Mycobacterium</taxon>
        <taxon>Mycobacterium avium complex (MAC)</taxon>
    </lineage>
</organism>